<evidence type="ECO:0000256" key="7">
    <source>
        <dbReference type="ARBA" id="ARBA00023136"/>
    </source>
</evidence>
<evidence type="ECO:0000256" key="1">
    <source>
        <dbReference type="ARBA" id="ARBA00004651"/>
    </source>
</evidence>
<comment type="caution">
    <text evidence="11">The sequence shown here is derived from an EMBL/GenBank/DDBJ whole genome shotgun (WGS) entry which is preliminary data.</text>
</comment>
<reference evidence="11 12" key="1">
    <citation type="submission" date="2020-08" db="EMBL/GenBank/DDBJ databases">
        <title>Genomic Encyclopedia of Type Strains, Phase IV (KMG-IV): sequencing the most valuable type-strain genomes for metagenomic binning, comparative biology and taxonomic classification.</title>
        <authorList>
            <person name="Goeker M."/>
        </authorList>
    </citation>
    <scope>NUCLEOTIDE SEQUENCE [LARGE SCALE GENOMIC DNA]</scope>
    <source>
        <strain evidence="11 12">DSM 103526</strain>
    </source>
</reference>
<name>A0A841L448_9FIRM</name>
<feature type="transmembrane region" description="Helical" evidence="9">
    <location>
        <begin position="68"/>
        <end position="87"/>
    </location>
</feature>
<keyword evidence="6 9" id="KW-1133">Transmembrane helix</keyword>
<dbReference type="PANTHER" id="PTHR33451">
    <property type="entry name" value="MALATE-2H(+)/NA(+)-LACTATE ANTIPORTER"/>
    <property type="match status" value="1"/>
</dbReference>
<keyword evidence="12" id="KW-1185">Reference proteome</keyword>
<dbReference type="GO" id="GO:0015297">
    <property type="term" value="F:antiporter activity"/>
    <property type="evidence" value="ECO:0007669"/>
    <property type="project" value="UniProtKB-KW"/>
</dbReference>
<evidence type="ECO:0000256" key="2">
    <source>
        <dbReference type="ARBA" id="ARBA00022448"/>
    </source>
</evidence>
<evidence type="ECO:0000259" key="10">
    <source>
        <dbReference type="Pfam" id="PF03553"/>
    </source>
</evidence>
<feature type="transmembrane region" description="Helical" evidence="9">
    <location>
        <begin position="429"/>
        <end position="446"/>
    </location>
</feature>
<evidence type="ECO:0000313" key="12">
    <source>
        <dbReference type="Proteomes" id="UP000579281"/>
    </source>
</evidence>
<feature type="transmembrane region" description="Helical" evidence="9">
    <location>
        <begin position="188"/>
        <end position="206"/>
    </location>
</feature>
<dbReference type="PANTHER" id="PTHR33451:SF3">
    <property type="entry name" value="MALATE-2H(+)_NA(+)-LACTATE ANTIPORTER"/>
    <property type="match status" value="1"/>
</dbReference>
<dbReference type="Proteomes" id="UP000579281">
    <property type="component" value="Unassembled WGS sequence"/>
</dbReference>
<evidence type="ECO:0000256" key="8">
    <source>
        <dbReference type="ARBA" id="ARBA00038435"/>
    </source>
</evidence>
<dbReference type="Pfam" id="PF03553">
    <property type="entry name" value="Na_H_antiporter"/>
    <property type="match status" value="1"/>
</dbReference>
<evidence type="ECO:0000256" key="3">
    <source>
        <dbReference type="ARBA" id="ARBA00022449"/>
    </source>
</evidence>
<keyword evidence="2" id="KW-0813">Transport</keyword>
<dbReference type="EMBL" id="JACHEN010000057">
    <property type="protein sequence ID" value="MBB6218940.1"/>
    <property type="molecule type" value="Genomic_DNA"/>
</dbReference>
<dbReference type="GO" id="GO:0005886">
    <property type="term" value="C:plasma membrane"/>
    <property type="evidence" value="ECO:0007669"/>
    <property type="project" value="UniProtKB-SubCell"/>
</dbReference>
<feature type="transmembrane region" description="Helical" evidence="9">
    <location>
        <begin position="226"/>
        <end position="249"/>
    </location>
</feature>
<protein>
    <submittedName>
        <fullName evidence="11">NhaC family Na+:H+ antiporter</fullName>
    </submittedName>
</protein>
<feature type="transmembrane region" description="Helical" evidence="9">
    <location>
        <begin position="144"/>
        <end position="160"/>
    </location>
</feature>
<keyword evidence="3" id="KW-0050">Antiport</keyword>
<evidence type="ECO:0000256" key="6">
    <source>
        <dbReference type="ARBA" id="ARBA00022989"/>
    </source>
</evidence>
<keyword evidence="7 9" id="KW-0472">Membrane</keyword>
<feature type="transmembrane region" description="Helical" evidence="9">
    <location>
        <begin position="343"/>
        <end position="370"/>
    </location>
</feature>
<evidence type="ECO:0000313" key="11">
    <source>
        <dbReference type="EMBL" id="MBB6218940.1"/>
    </source>
</evidence>
<feature type="transmembrane region" description="Helical" evidence="9">
    <location>
        <begin position="7"/>
        <end position="25"/>
    </location>
</feature>
<feature type="transmembrane region" description="Helical" evidence="9">
    <location>
        <begin position="294"/>
        <end position="323"/>
    </location>
</feature>
<keyword evidence="4" id="KW-1003">Cell membrane</keyword>
<keyword evidence="5 9" id="KW-0812">Transmembrane</keyword>
<feature type="transmembrane region" description="Helical" evidence="9">
    <location>
        <begin position="31"/>
        <end position="47"/>
    </location>
</feature>
<feature type="transmembrane region" description="Helical" evidence="9">
    <location>
        <begin position="403"/>
        <end position="422"/>
    </location>
</feature>
<gene>
    <name evidence="11" type="ORF">HNQ80_005118</name>
</gene>
<accession>A0A841L448</accession>
<feature type="domain" description="Na+/H+ antiporter NhaC-like C-terminal" evidence="10">
    <location>
        <begin position="158"/>
        <end position="446"/>
    </location>
</feature>
<feature type="transmembrane region" description="Helical" evidence="9">
    <location>
        <begin position="256"/>
        <end position="274"/>
    </location>
</feature>
<sequence>MKSKISIGRTYGIIFVIVCGILLAIQLGYSAYYGLLVGLIFTSYVVYRHGYSPQEIACMMFQGVKNAWIVLLMMALIGILIGLWMLGGTIPTMMYLGFRYLANLNFLLAAFLITSMISMVLGTSLGTISTIGMALAGIGKGLGIPLPLLVGAIVSGGYLGDRTSPMSSSANLTAVITETKLVDNLRHMMSTTIPVFIICTAFYGIAGKSFLMAGPNPELEALQQTLIYHFPVDILLLIPPMTIMLMAIFRFPMVKSLGMGLLATVVCIIIQNQFTFSQSIKAGLLGFHPADPTISAILSGGGLLSMKNVILIIAASTALNGILDGTHMIEPLMHQFVTKIKGVGSLILHTSFLSFMIAVVTCNQTLAVIIPGKFLQNIYERNHVSRNTLARTIADSGIVLVPLIPWNVNGVMITAMFGISVLQFAPYSLLPYLLPLFTLAYGYLGISKKPWS</sequence>
<evidence type="ECO:0000256" key="9">
    <source>
        <dbReference type="SAM" id="Phobius"/>
    </source>
</evidence>
<organism evidence="11 12">
    <name type="scientific">Anaerosolibacter carboniphilus</name>
    <dbReference type="NCBI Taxonomy" id="1417629"/>
    <lineage>
        <taxon>Bacteria</taxon>
        <taxon>Bacillati</taxon>
        <taxon>Bacillota</taxon>
        <taxon>Clostridia</taxon>
        <taxon>Peptostreptococcales</taxon>
        <taxon>Thermotaleaceae</taxon>
        <taxon>Anaerosolibacter</taxon>
    </lineage>
</organism>
<evidence type="ECO:0000256" key="5">
    <source>
        <dbReference type="ARBA" id="ARBA00022692"/>
    </source>
</evidence>
<comment type="subcellular location">
    <subcellularLocation>
        <location evidence="1">Cell membrane</location>
        <topology evidence="1">Multi-pass membrane protein</topology>
    </subcellularLocation>
</comment>
<proteinExistence type="inferred from homology"/>
<dbReference type="InterPro" id="IPR052180">
    <property type="entry name" value="NhaC_Na-H+_Antiporter"/>
</dbReference>
<evidence type="ECO:0000256" key="4">
    <source>
        <dbReference type="ARBA" id="ARBA00022475"/>
    </source>
</evidence>
<comment type="similarity">
    <text evidence="8">Belongs to the NhaC Na(+)/H(+) (TC 2.A.35) antiporter family.</text>
</comment>
<dbReference type="RefSeq" id="WP_184313875.1">
    <property type="nucleotide sequence ID" value="NZ_JACHEN010000057.1"/>
</dbReference>
<dbReference type="AlphaFoldDB" id="A0A841L448"/>
<dbReference type="InterPro" id="IPR018461">
    <property type="entry name" value="Na/H_Antiport_NhaC-like_C"/>
</dbReference>